<dbReference type="AlphaFoldDB" id="X1DCH2"/>
<keyword evidence="1" id="KW-1133">Transmembrane helix</keyword>
<keyword evidence="1" id="KW-0812">Transmembrane</keyword>
<gene>
    <name evidence="2" type="ORF">S03H2_08330</name>
</gene>
<protein>
    <submittedName>
        <fullName evidence="2">Uncharacterized protein</fullName>
    </submittedName>
</protein>
<evidence type="ECO:0000313" key="2">
    <source>
        <dbReference type="EMBL" id="GAH18471.1"/>
    </source>
</evidence>
<name>X1DCH2_9ZZZZ</name>
<keyword evidence="1" id="KW-0472">Membrane</keyword>
<feature type="non-terminal residue" evidence="2">
    <location>
        <position position="1"/>
    </location>
</feature>
<accession>X1DCH2</accession>
<dbReference type="EMBL" id="BARU01004034">
    <property type="protein sequence ID" value="GAH18471.1"/>
    <property type="molecule type" value="Genomic_DNA"/>
</dbReference>
<proteinExistence type="predicted"/>
<evidence type="ECO:0000256" key="1">
    <source>
        <dbReference type="SAM" id="Phobius"/>
    </source>
</evidence>
<comment type="caution">
    <text evidence="2">The sequence shown here is derived from an EMBL/GenBank/DDBJ whole genome shotgun (WGS) entry which is preliminary data.</text>
</comment>
<feature type="transmembrane region" description="Helical" evidence="1">
    <location>
        <begin position="145"/>
        <end position="167"/>
    </location>
</feature>
<feature type="transmembrane region" description="Helical" evidence="1">
    <location>
        <begin position="234"/>
        <end position="255"/>
    </location>
</feature>
<sequence length="262" mass="29168">TIAPEWVFLAQRSITLDIAPEWVLLAEKAIALEVAAPPVEWVLLAEKEISIGCAPLPPGYELIQHTIYPWAYTVEGDAETCIFEFKLTPEQIPTYPWLGERIINTFVSELEKEGSRLLEIKVYEDTTPTFWTNYRVEVTATASPIAWMPIIIGVLAILFIVAITFAIKTIDAVFFKRKPLDEETKATFSRETLTAMILDLAPATPPETLEGMSDQELRDLLNRILAEVAPPVSWWPFIVLAIIGGVGVTVAVAIISPIGKYE</sequence>
<reference evidence="2" key="1">
    <citation type="journal article" date="2014" name="Front. Microbiol.">
        <title>High frequency of phylogenetically diverse reductive dehalogenase-homologous genes in deep subseafloor sedimentary metagenomes.</title>
        <authorList>
            <person name="Kawai M."/>
            <person name="Futagami T."/>
            <person name="Toyoda A."/>
            <person name="Takaki Y."/>
            <person name="Nishi S."/>
            <person name="Hori S."/>
            <person name="Arai W."/>
            <person name="Tsubouchi T."/>
            <person name="Morono Y."/>
            <person name="Uchiyama I."/>
            <person name="Ito T."/>
            <person name="Fujiyama A."/>
            <person name="Inagaki F."/>
            <person name="Takami H."/>
        </authorList>
    </citation>
    <scope>NUCLEOTIDE SEQUENCE</scope>
    <source>
        <strain evidence="2">Expedition CK06-06</strain>
    </source>
</reference>
<organism evidence="2">
    <name type="scientific">marine sediment metagenome</name>
    <dbReference type="NCBI Taxonomy" id="412755"/>
    <lineage>
        <taxon>unclassified sequences</taxon>
        <taxon>metagenomes</taxon>
        <taxon>ecological metagenomes</taxon>
    </lineage>
</organism>